<comment type="cofactor">
    <cofactor evidence="1">
        <name>FAD</name>
        <dbReference type="ChEBI" id="CHEBI:57692"/>
    </cofactor>
</comment>
<comment type="caution">
    <text evidence="9">The sequence shown here is derived from an EMBL/GenBank/DDBJ whole genome shotgun (WGS) entry which is preliminary data.</text>
</comment>
<evidence type="ECO:0000256" key="3">
    <source>
        <dbReference type="ARBA" id="ARBA00022630"/>
    </source>
</evidence>
<dbReference type="InterPro" id="IPR009075">
    <property type="entry name" value="AcylCo_DH/oxidase_C"/>
</dbReference>
<accession>A0A835XRQ8</accession>
<dbReference type="Gene3D" id="1.10.540.10">
    <property type="entry name" value="Acyl-CoA dehydrogenase/oxidase, N-terminal domain"/>
    <property type="match status" value="1"/>
</dbReference>
<feature type="compositionally biased region" description="Gly residues" evidence="5">
    <location>
        <begin position="355"/>
        <end position="367"/>
    </location>
</feature>
<evidence type="ECO:0000256" key="2">
    <source>
        <dbReference type="ARBA" id="ARBA00009347"/>
    </source>
</evidence>
<feature type="domain" description="Acyl-CoA dehydrogenase/oxidase C-terminal" evidence="6">
    <location>
        <begin position="614"/>
        <end position="759"/>
    </location>
</feature>
<feature type="domain" description="Acyl-CoA oxidase/dehydrogenase middle" evidence="7">
    <location>
        <begin position="507"/>
        <end position="602"/>
    </location>
</feature>
<proteinExistence type="inferred from homology"/>
<dbReference type="SUPFAM" id="SSF47203">
    <property type="entry name" value="Acyl-CoA dehydrogenase C-terminal domain-like"/>
    <property type="match status" value="1"/>
</dbReference>
<evidence type="ECO:0000259" key="7">
    <source>
        <dbReference type="Pfam" id="PF02770"/>
    </source>
</evidence>
<dbReference type="Pfam" id="PF02771">
    <property type="entry name" value="Acyl-CoA_dh_N"/>
    <property type="match status" value="1"/>
</dbReference>
<feature type="compositionally biased region" description="Gly residues" evidence="5">
    <location>
        <begin position="72"/>
        <end position="82"/>
    </location>
</feature>
<feature type="region of interest" description="Disordered" evidence="5">
    <location>
        <begin position="39"/>
        <end position="234"/>
    </location>
</feature>
<reference evidence="9" key="1">
    <citation type="journal article" date="2020" name="bioRxiv">
        <title>Comparative genomics of Chlamydomonas.</title>
        <authorList>
            <person name="Craig R.J."/>
            <person name="Hasan A.R."/>
            <person name="Ness R.W."/>
            <person name="Keightley P.D."/>
        </authorList>
    </citation>
    <scope>NUCLEOTIDE SEQUENCE</scope>
    <source>
        <strain evidence="9">CCAP 11/70</strain>
    </source>
</reference>
<evidence type="ECO:0000256" key="5">
    <source>
        <dbReference type="SAM" id="MobiDB-lite"/>
    </source>
</evidence>
<feature type="compositionally biased region" description="Gly residues" evidence="5">
    <location>
        <begin position="293"/>
        <end position="302"/>
    </location>
</feature>
<keyword evidence="4" id="KW-0274">FAD</keyword>
<dbReference type="AlphaFoldDB" id="A0A835XRQ8"/>
<dbReference type="PANTHER" id="PTHR43831:SF1">
    <property type="entry name" value="ISOBUTYRYL-COA DEHYDROGENASE, MITOCHONDRIAL"/>
    <property type="match status" value="1"/>
</dbReference>
<dbReference type="SUPFAM" id="SSF56645">
    <property type="entry name" value="Acyl-CoA dehydrogenase NM domain-like"/>
    <property type="match status" value="1"/>
</dbReference>
<dbReference type="Gene3D" id="1.20.140.10">
    <property type="entry name" value="Butyryl-CoA Dehydrogenase, subunit A, domain 3"/>
    <property type="match status" value="1"/>
</dbReference>
<dbReference type="OrthoDB" id="1663335at2759"/>
<feature type="domain" description="Acyl-CoA dehydrogenase/oxidase N-terminal" evidence="8">
    <location>
        <begin position="392"/>
        <end position="501"/>
    </location>
</feature>
<evidence type="ECO:0000313" key="10">
    <source>
        <dbReference type="Proteomes" id="UP000612055"/>
    </source>
</evidence>
<dbReference type="GO" id="GO:0005739">
    <property type="term" value="C:mitochondrion"/>
    <property type="evidence" value="ECO:0007669"/>
    <property type="project" value="TreeGrafter"/>
</dbReference>
<evidence type="ECO:0000256" key="4">
    <source>
        <dbReference type="ARBA" id="ARBA00022827"/>
    </source>
</evidence>
<dbReference type="InterPro" id="IPR013786">
    <property type="entry name" value="AcylCoA_DH/ox_N"/>
</dbReference>
<dbReference type="EMBL" id="JAEHOE010000082">
    <property type="protein sequence ID" value="KAG2488549.1"/>
    <property type="molecule type" value="Genomic_DNA"/>
</dbReference>
<dbReference type="GO" id="GO:0016627">
    <property type="term" value="F:oxidoreductase activity, acting on the CH-CH group of donors"/>
    <property type="evidence" value="ECO:0007669"/>
    <property type="project" value="InterPro"/>
</dbReference>
<keyword evidence="3" id="KW-0285">Flavoprotein</keyword>
<dbReference type="InterPro" id="IPR052547">
    <property type="entry name" value="Mito_Isobutyryl-CoADH"/>
</dbReference>
<evidence type="ECO:0000256" key="1">
    <source>
        <dbReference type="ARBA" id="ARBA00001974"/>
    </source>
</evidence>
<feature type="compositionally biased region" description="Basic and acidic residues" evidence="5">
    <location>
        <begin position="133"/>
        <end position="144"/>
    </location>
</feature>
<evidence type="ECO:0000259" key="6">
    <source>
        <dbReference type="Pfam" id="PF00441"/>
    </source>
</evidence>
<feature type="compositionally biased region" description="Acidic residues" evidence="5">
    <location>
        <begin position="215"/>
        <end position="227"/>
    </location>
</feature>
<evidence type="ECO:0000259" key="8">
    <source>
        <dbReference type="Pfam" id="PF02771"/>
    </source>
</evidence>
<dbReference type="Pfam" id="PF02770">
    <property type="entry name" value="Acyl-CoA_dh_M"/>
    <property type="match status" value="1"/>
</dbReference>
<evidence type="ECO:0000313" key="9">
    <source>
        <dbReference type="EMBL" id="KAG2488549.1"/>
    </source>
</evidence>
<dbReference type="InterPro" id="IPR046373">
    <property type="entry name" value="Acyl-CoA_Oxase/DH_mid-dom_sf"/>
</dbReference>
<dbReference type="InterPro" id="IPR009100">
    <property type="entry name" value="AcylCoA_DH/oxidase_NM_dom_sf"/>
</dbReference>
<sequence length="770" mass="77360">MSTKKGPAIAGPGSQPAAPAFVGIYSSSSKSTTIGGLAALNAGKHHGGGSPYALSPSRQRDGSPFTRRGSGTAAGGTTGSGGASPARGRPMRIQDVSSDRLDRPTASGDGGSSLSGAPYPRAGALSGGALPDAHVRSGSPRDRPPVAAWTAPADSGIERTASETKQAAQGAAPKASRNGLKKLLGDSAGAKKDGQEEAEGYDEEYAAFAAGSSGDEQEPEGEAEAEGGADASRYGGRAFVSGLAEASSSKARALLGRVGALVSGEVSGLVARSRSMSSLPQRSAFADDASNGSQGGGEGGGEGEGDLPRLGVRFPAPPPAALKGAVPAGLQRRGSVTLVARPQGPSRSTSFSARGSGGSFTAGGGRSGASFTAARTGPATLYQVKWLDFGVSPEQATAKAAAERIAHSVLAKHAARADEARAFPRESLAAAGKEGFGGLAVPAAAGGLGLRCDDCALVFEALGMGDTALAGYLVLHNMVAWIVANFAAPSMQQQILRHLASTNLLAAYAASEPSSGSDFAATATTAKGAPGGGYVLSGDKALVAGAGVADVYLVLARTAEAPTKGLSLFLVNRSAQGLTVGRPERSGGWRSIPLAGLALEEVAVRADALVGREGAGADILEAALDHCRVWLAAASVGGAQLALDYCIHHDKGRRQGTKAVTDLQAVQFRMVDLHAELQAARLLVRSAAQQMDAKAPGRMLAACQAKQFATDTAAAVAAEACGLMGGAGMLGDHPPERIARDLRLHTVVAGANEQLLGRVFAEMEAAGGRR</sequence>
<dbReference type="Proteomes" id="UP000612055">
    <property type="component" value="Unassembled WGS sequence"/>
</dbReference>
<feature type="region of interest" description="Disordered" evidence="5">
    <location>
        <begin position="276"/>
        <end position="311"/>
    </location>
</feature>
<dbReference type="PANTHER" id="PTHR43831">
    <property type="entry name" value="ISOBUTYRYL-COA DEHYDROGENASE"/>
    <property type="match status" value="1"/>
</dbReference>
<gene>
    <name evidence="9" type="ORF">HYH03_012868</name>
</gene>
<keyword evidence="10" id="KW-1185">Reference proteome</keyword>
<comment type="similarity">
    <text evidence="2">Belongs to the acyl-CoA dehydrogenase family.</text>
</comment>
<dbReference type="InterPro" id="IPR036250">
    <property type="entry name" value="AcylCo_DH-like_C"/>
</dbReference>
<dbReference type="InterPro" id="IPR006091">
    <property type="entry name" value="Acyl-CoA_Oxase/DH_mid-dom"/>
</dbReference>
<name>A0A835XRQ8_9CHLO</name>
<dbReference type="GO" id="GO:0050660">
    <property type="term" value="F:flavin adenine dinucleotide binding"/>
    <property type="evidence" value="ECO:0007669"/>
    <property type="project" value="InterPro"/>
</dbReference>
<protein>
    <recommendedName>
        <fullName evidence="11">Acyl-CoA dehydrogenase</fullName>
    </recommendedName>
</protein>
<dbReference type="Pfam" id="PF00441">
    <property type="entry name" value="Acyl-CoA_dh_1"/>
    <property type="match status" value="1"/>
</dbReference>
<feature type="region of interest" description="Disordered" evidence="5">
    <location>
        <begin position="1"/>
        <end position="21"/>
    </location>
</feature>
<evidence type="ECO:0008006" key="11">
    <source>
        <dbReference type="Google" id="ProtNLM"/>
    </source>
</evidence>
<dbReference type="Gene3D" id="2.40.110.10">
    <property type="entry name" value="Butyryl-CoA Dehydrogenase, subunit A, domain 2"/>
    <property type="match status" value="1"/>
</dbReference>
<organism evidence="9 10">
    <name type="scientific">Edaphochlamys debaryana</name>
    <dbReference type="NCBI Taxonomy" id="47281"/>
    <lineage>
        <taxon>Eukaryota</taxon>
        <taxon>Viridiplantae</taxon>
        <taxon>Chlorophyta</taxon>
        <taxon>core chlorophytes</taxon>
        <taxon>Chlorophyceae</taxon>
        <taxon>CS clade</taxon>
        <taxon>Chlamydomonadales</taxon>
        <taxon>Chlamydomonadales incertae sedis</taxon>
        <taxon>Edaphochlamys</taxon>
    </lineage>
</organism>
<feature type="compositionally biased region" description="Acidic residues" evidence="5">
    <location>
        <begin position="196"/>
        <end position="205"/>
    </location>
</feature>
<dbReference type="InterPro" id="IPR037069">
    <property type="entry name" value="AcylCoA_DH/ox_N_sf"/>
</dbReference>
<feature type="region of interest" description="Disordered" evidence="5">
    <location>
        <begin position="340"/>
        <end position="369"/>
    </location>
</feature>